<keyword evidence="3" id="KW-0808">Transferase</keyword>
<evidence type="ECO:0000256" key="3">
    <source>
        <dbReference type="ARBA" id="ARBA00022679"/>
    </source>
</evidence>
<dbReference type="Proteomes" id="UP000319671">
    <property type="component" value="Unassembled WGS sequence"/>
</dbReference>
<sequence>MLTLNQAANGKELASKAVKALIDEALLTPKPGLVDAGNSGSHSDMSLELMLQSAQALETTFREIASVSYLHPVNQELREKIAFIGRLGEKEMLLATGGVNTHKGAIWAIGLLTSARAVLPEENDPNKIMETAGEIASFKDRYEPALKTHGQAVKKNYQIMSAKDEAQHGFPTIRNEGLPALLRARKAGKTEQAARIETLLALMASVDDTCILHRGNWSDLLEIKRLAKEFLLWDGFETIIGRKMFDRLTEYCESRRLSPGGSADLLAATLFLIS</sequence>
<dbReference type="NCBIfam" id="TIGR03132">
    <property type="entry name" value="malonate_mdcB"/>
    <property type="match status" value="1"/>
</dbReference>
<reference evidence="6 7" key="1">
    <citation type="submission" date="2019-06" db="EMBL/GenBank/DDBJ databases">
        <title>Sorghum-associated microbial communities from plants grown in Nebraska, USA.</title>
        <authorList>
            <person name="Schachtman D."/>
        </authorList>
    </citation>
    <scope>NUCLEOTIDE SEQUENCE [LARGE SCALE GENOMIC DNA]</scope>
    <source>
        <strain evidence="6 7">2482</strain>
    </source>
</reference>
<dbReference type="Pfam" id="PF01874">
    <property type="entry name" value="CitG"/>
    <property type="match status" value="1"/>
</dbReference>
<keyword evidence="4" id="KW-0547">Nucleotide-binding</keyword>
<dbReference type="AlphaFoldDB" id="A0A561D2E0"/>
<organism evidence="6 7">
    <name type="scientific">Neobacillus bataviensis</name>
    <dbReference type="NCBI Taxonomy" id="220685"/>
    <lineage>
        <taxon>Bacteria</taxon>
        <taxon>Bacillati</taxon>
        <taxon>Bacillota</taxon>
        <taxon>Bacilli</taxon>
        <taxon>Bacillales</taxon>
        <taxon>Bacillaceae</taxon>
        <taxon>Neobacillus</taxon>
    </lineage>
</organism>
<evidence type="ECO:0000313" key="6">
    <source>
        <dbReference type="EMBL" id="TWD97619.1"/>
    </source>
</evidence>
<comment type="caution">
    <text evidence="6">The sequence shown here is derived from an EMBL/GenBank/DDBJ whole genome shotgun (WGS) entry which is preliminary data.</text>
</comment>
<comment type="catalytic activity">
    <reaction evidence="1">
        <text>3'-dephospho-CoA + ATP = 2'-(5''-triphospho-alpha-D-ribosyl)-3'-dephospho-CoA + adenine</text>
        <dbReference type="Rhea" id="RHEA:15117"/>
        <dbReference type="ChEBI" id="CHEBI:16708"/>
        <dbReference type="ChEBI" id="CHEBI:30616"/>
        <dbReference type="ChEBI" id="CHEBI:57328"/>
        <dbReference type="ChEBI" id="CHEBI:61378"/>
        <dbReference type="EC" id="2.4.2.52"/>
    </reaction>
</comment>
<dbReference type="NCBIfam" id="NF002315">
    <property type="entry name" value="PRK01237.1"/>
    <property type="match status" value="1"/>
</dbReference>
<dbReference type="GO" id="GO:0046917">
    <property type="term" value="F:triphosphoribosyl-dephospho-CoA synthase activity"/>
    <property type="evidence" value="ECO:0007669"/>
    <property type="project" value="UniProtKB-EC"/>
</dbReference>
<keyword evidence="5" id="KW-0067">ATP-binding</keyword>
<dbReference type="GO" id="GO:0051191">
    <property type="term" value="P:prosthetic group biosynthetic process"/>
    <property type="evidence" value="ECO:0007669"/>
    <property type="project" value="TreeGrafter"/>
</dbReference>
<evidence type="ECO:0000256" key="2">
    <source>
        <dbReference type="ARBA" id="ARBA00012074"/>
    </source>
</evidence>
<dbReference type="GO" id="GO:0005524">
    <property type="term" value="F:ATP binding"/>
    <property type="evidence" value="ECO:0007669"/>
    <property type="project" value="UniProtKB-KW"/>
</dbReference>
<dbReference type="EC" id="2.4.2.52" evidence="2"/>
<evidence type="ECO:0000313" key="7">
    <source>
        <dbReference type="Proteomes" id="UP000319671"/>
    </source>
</evidence>
<evidence type="ECO:0000256" key="4">
    <source>
        <dbReference type="ARBA" id="ARBA00022741"/>
    </source>
</evidence>
<dbReference type="RefSeq" id="WP_144566830.1">
    <property type="nucleotide sequence ID" value="NZ_VIVN01000010.1"/>
</dbReference>
<dbReference type="Gene3D" id="1.10.4200.10">
    <property type="entry name" value="Triphosphoribosyl-dephospho-CoA protein"/>
    <property type="match status" value="1"/>
</dbReference>
<evidence type="ECO:0000256" key="5">
    <source>
        <dbReference type="ARBA" id="ARBA00022840"/>
    </source>
</evidence>
<protein>
    <recommendedName>
        <fullName evidence="2">triphosphoribosyl-dephospho-CoA synthase</fullName>
        <ecNumber evidence="2">2.4.2.52</ecNumber>
    </recommendedName>
</protein>
<dbReference type="InterPro" id="IPR002736">
    <property type="entry name" value="CitG"/>
</dbReference>
<dbReference type="PANTHER" id="PTHR30201:SF2">
    <property type="entry name" value="2-(5''-TRIPHOSPHORIBOSYL)-3'-DEPHOSPHOCOENZYME-A SYNTHASE"/>
    <property type="match status" value="1"/>
</dbReference>
<keyword evidence="7" id="KW-1185">Reference proteome</keyword>
<dbReference type="PANTHER" id="PTHR30201">
    <property type="entry name" value="TRIPHOSPHORIBOSYL-DEPHOSPHO-COA SYNTHASE"/>
    <property type="match status" value="1"/>
</dbReference>
<name>A0A561D2E0_9BACI</name>
<proteinExistence type="predicted"/>
<dbReference type="InterPro" id="IPR017555">
    <property type="entry name" value="TriPribosyl-deP-CoA_syn"/>
</dbReference>
<dbReference type="EMBL" id="VIVN01000010">
    <property type="protein sequence ID" value="TWD97619.1"/>
    <property type="molecule type" value="Genomic_DNA"/>
</dbReference>
<evidence type="ECO:0000256" key="1">
    <source>
        <dbReference type="ARBA" id="ARBA00001210"/>
    </source>
</evidence>
<gene>
    <name evidence="6" type="ORF">FB550_110228</name>
</gene>
<accession>A0A561D2E0</accession>